<dbReference type="InterPro" id="IPR047692">
    <property type="entry name" value="T4P_ComGB"/>
</dbReference>
<evidence type="ECO:0000256" key="1">
    <source>
        <dbReference type="ARBA" id="ARBA00004651"/>
    </source>
</evidence>
<name>A0A1I4KUH4_9BACI</name>
<dbReference type="InterPro" id="IPR042094">
    <property type="entry name" value="T2SS_GspF_sf"/>
</dbReference>
<comment type="similarity">
    <text evidence="2">Belongs to the GSP F family.</text>
</comment>
<reference evidence="10" key="1">
    <citation type="submission" date="2016-10" db="EMBL/GenBank/DDBJ databases">
        <authorList>
            <person name="Varghese N."/>
            <person name="Submissions S."/>
        </authorList>
    </citation>
    <scope>NUCLEOTIDE SEQUENCE [LARGE SCALE GENOMIC DNA]</scope>
    <source>
        <strain evidence="10">CGMCC 1.4250</strain>
    </source>
</reference>
<dbReference type="EMBL" id="FOTR01000004">
    <property type="protein sequence ID" value="SFL82462.1"/>
    <property type="molecule type" value="Genomic_DNA"/>
</dbReference>
<keyword evidence="4 7" id="KW-0812">Transmembrane</keyword>
<keyword evidence="3" id="KW-1003">Cell membrane</keyword>
<dbReference type="Gene3D" id="1.20.81.30">
    <property type="entry name" value="Type II secretion system (T2SS), domain F"/>
    <property type="match status" value="2"/>
</dbReference>
<feature type="domain" description="Type II secretion system protein GspF" evidence="8">
    <location>
        <begin position="30"/>
        <end position="135"/>
    </location>
</feature>
<dbReference type="InterPro" id="IPR003004">
    <property type="entry name" value="GspF/PilC"/>
</dbReference>
<evidence type="ECO:0000256" key="2">
    <source>
        <dbReference type="ARBA" id="ARBA00005745"/>
    </source>
</evidence>
<proteinExistence type="inferred from homology"/>
<dbReference type="OrthoDB" id="1638902at2"/>
<dbReference type="PRINTS" id="PR00812">
    <property type="entry name" value="BCTERIALGSPF"/>
</dbReference>
<feature type="transmembrane region" description="Helical" evidence="7">
    <location>
        <begin position="166"/>
        <end position="188"/>
    </location>
</feature>
<dbReference type="GO" id="GO:0005886">
    <property type="term" value="C:plasma membrane"/>
    <property type="evidence" value="ECO:0007669"/>
    <property type="project" value="UniProtKB-SubCell"/>
</dbReference>
<evidence type="ECO:0000256" key="4">
    <source>
        <dbReference type="ARBA" id="ARBA00022692"/>
    </source>
</evidence>
<dbReference type="Proteomes" id="UP000198565">
    <property type="component" value="Unassembled WGS sequence"/>
</dbReference>
<evidence type="ECO:0000313" key="10">
    <source>
        <dbReference type="Proteomes" id="UP000198565"/>
    </source>
</evidence>
<dbReference type="PANTHER" id="PTHR30012:SF0">
    <property type="entry name" value="TYPE II SECRETION SYSTEM PROTEIN F-RELATED"/>
    <property type="match status" value="1"/>
</dbReference>
<evidence type="ECO:0000256" key="6">
    <source>
        <dbReference type="ARBA" id="ARBA00023136"/>
    </source>
</evidence>
<organism evidence="9 10">
    <name type="scientific">Gracilibacillus orientalis</name>
    <dbReference type="NCBI Taxonomy" id="334253"/>
    <lineage>
        <taxon>Bacteria</taxon>
        <taxon>Bacillati</taxon>
        <taxon>Bacillota</taxon>
        <taxon>Bacilli</taxon>
        <taxon>Bacillales</taxon>
        <taxon>Bacillaceae</taxon>
        <taxon>Gracilibacillus</taxon>
    </lineage>
</organism>
<dbReference type="STRING" id="334253.SAMN04487943_104174"/>
<evidence type="ECO:0000313" key="9">
    <source>
        <dbReference type="EMBL" id="SFL82462.1"/>
    </source>
</evidence>
<dbReference type="AlphaFoldDB" id="A0A1I4KUH4"/>
<dbReference type="NCBIfam" id="NF041012">
    <property type="entry name" value="T4P_ComGB"/>
    <property type="match status" value="1"/>
</dbReference>
<evidence type="ECO:0000256" key="7">
    <source>
        <dbReference type="SAM" id="Phobius"/>
    </source>
</evidence>
<feature type="domain" description="Type II secretion system protein GspF" evidence="8">
    <location>
        <begin position="220"/>
        <end position="341"/>
    </location>
</feature>
<gene>
    <name evidence="9" type="ORF">SAMN04487943_104174</name>
</gene>
<evidence type="ECO:0000259" key="8">
    <source>
        <dbReference type="Pfam" id="PF00482"/>
    </source>
</evidence>
<keyword evidence="5 7" id="KW-1133">Transmembrane helix</keyword>
<dbReference type="Pfam" id="PF00482">
    <property type="entry name" value="T2SSF"/>
    <property type="match status" value="2"/>
</dbReference>
<dbReference type="PANTHER" id="PTHR30012">
    <property type="entry name" value="GENERAL SECRETION PATHWAY PROTEIN"/>
    <property type="match status" value="1"/>
</dbReference>
<sequence>MLMVLSKIFKWKHKLSTHDQYQILYRFEQLFRHGYSLNDALDVLMWDKQYTAIVTTIKKALERGETFTETLEQVHFNPEIISFLNIAIQHGNLSKGLQHCCQMLKQRKEFMSKLSKLSRYPLFLFIFFLLILYFMKNSIFPSFSQLLGSNKNITGVFQNAEIAINMIYYGTISVLLLAIFLTICSITMKQQITIESKIQLIIRTPIYSKYKRMQITYLLVTHLSSLLTSGLTIKDSLDVIKSEQKADLIHYYATIISDHLAKGYDYSTILPQCQLLQDQLTQIMSKDRNQDQLQKELNIYAEHLILSIESYLKKWISFLQPFLLCILAVFIVFVYLALMLPMFDYMNYM</sequence>
<keyword evidence="10" id="KW-1185">Reference proteome</keyword>
<feature type="transmembrane region" description="Helical" evidence="7">
    <location>
        <begin position="117"/>
        <end position="135"/>
    </location>
</feature>
<comment type="subcellular location">
    <subcellularLocation>
        <location evidence="1">Cell membrane</location>
        <topology evidence="1">Multi-pass membrane protein</topology>
    </subcellularLocation>
</comment>
<accession>A0A1I4KUH4</accession>
<evidence type="ECO:0000256" key="3">
    <source>
        <dbReference type="ARBA" id="ARBA00022475"/>
    </source>
</evidence>
<evidence type="ECO:0000256" key="5">
    <source>
        <dbReference type="ARBA" id="ARBA00022989"/>
    </source>
</evidence>
<feature type="transmembrane region" description="Helical" evidence="7">
    <location>
        <begin position="322"/>
        <end position="343"/>
    </location>
</feature>
<dbReference type="RefSeq" id="WP_091483332.1">
    <property type="nucleotide sequence ID" value="NZ_FOTR01000004.1"/>
</dbReference>
<protein>
    <submittedName>
        <fullName evidence="9">Competence protein ComGB</fullName>
    </submittedName>
</protein>
<dbReference type="InterPro" id="IPR018076">
    <property type="entry name" value="T2SS_GspF_dom"/>
</dbReference>
<keyword evidence="6 7" id="KW-0472">Membrane</keyword>